<proteinExistence type="predicted"/>
<dbReference type="AlphaFoldDB" id="A0AAP0HR44"/>
<dbReference type="EMBL" id="JBBNAF010000012">
    <property type="protein sequence ID" value="KAK9092340.1"/>
    <property type="molecule type" value="Genomic_DNA"/>
</dbReference>
<name>A0AAP0HR44_9MAGN</name>
<evidence type="ECO:0000313" key="2">
    <source>
        <dbReference type="Proteomes" id="UP001420932"/>
    </source>
</evidence>
<reference evidence="1 2" key="1">
    <citation type="submission" date="2024-01" db="EMBL/GenBank/DDBJ databases">
        <title>Genome assemblies of Stephania.</title>
        <authorList>
            <person name="Yang L."/>
        </authorList>
    </citation>
    <scope>NUCLEOTIDE SEQUENCE [LARGE SCALE GENOMIC DNA]</scope>
    <source>
        <strain evidence="1">YNDBR</strain>
        <tissue evidence="1">Leaf</tissue>
    </source>
</reference>
<gene>
    <name evidence="1" type="ORF">Syun_027251</name>
</gene>
<keyword evidence="2" id="KW-1185">Reference proteome</keyword>
<comment type="caution">
    <text evidence="1">The sequence shown here is derived from an EMBL/GenBank/DDBJ whole genome shotgun (WGS) entry which is preliminary data.</text>
</comment>
<sequence>MTRMDLTHEIGGLIPPIEGFGGGGNGGYVREDLAGWVLTEEVVMLGTLSILAEIHGLSYA</sequence>
<evidence type="ECO:0000313" key="1">
    <source>
        <dbReference type="EMBL" id="KAK9092340.1"/>
    </source>
</evidence>
<dbReference type="Proteomes" id="UP001420932">
    <property type="component" value="Unassembled WGS sequence"/>
</dbReference>
<protein>
    <submittedName>
        <fullName evidence="1">Uncharacterized protein</fullName>
    </submittedName>
</protein>
<accession>A0AAP0HR44</accession>
<organism evidence="1 2">
    <name type="scientific">Stephania yunnanensis</name>
    <dbReference type="NCBI Taxonomy" id="152371"/>
    <lineage>
        <taxon>Eukaryota</taxon>
        <taxon>Viridiplantae</taxon>
        <taxon>Streptophyta</taxon>
        <taxon>Embryophyta</taxon>
        <taxon>Tracheophyta</taxon>
        <taxon>Spermatophyta</taxon>
        <taxon>Magnoliopsida</taxon>
        <taxon>Ranunculales</taxon>
        <taxon>Menispermaceae</taxon>
        <taxon>Menispermoideae</taxon>
        <taxon>Cissampelideae</taxon>
        <taxon>Stephania</taxon>
    </lineage>
</organism>